<keyword evidence="1" id="KW-0472">Membrane</keyword>
<feature type="transmembrane region" description="Helical" evidence="1">
    <location>
        <begin position="1103"/>
        <end position="1127"/>
    </location>
</feature>
<feature type="domain" description="CATSPERB head" evidence="5">
    <location>
        <begin position="587"/>
        <end position="761"/>
    </location>
</feature>
<dbReference type="InterPro" id="IPR048786">
    <property type="entry name" value="CATSPERB_N"/>
</dbReference>
<sequence>MKKQKLRLLNECAKVVPICLTCRNQKNNFCTCMNINYQISDIILVKMTNNIAWNTFIKTVILLVTVTCCTGNYVLQVQNTGGGNFIPNKLILNGDTLIINCEIIDPDFDSYDDRQLLLYEYQMQGHSPSITLTNSTWSRVFNFPMDGTAWILSIPRVDIVGPDLSVHPREQWKVSIELNMNMHLFKTYGTLVDLVSEPIAQWLLNPESPPNPSTLSTATQILHTSSPCSADVGIMSPIFSDLTIGIWLFVTYTSFQAPNEPWYNLNTNTQWCATLDCSSVHLIDMELTNNYLLLLTNHGLVILDMLASDEAQLFHLVNPFASTNHSNVFNTPLALGDMALTYVNYCASKHHTIKKHQLVSVCCSTCPASPETCVHSVPPYTTWYAVYNDVNGAVPPADLSRVIDMVFNFHIDCMVILYQTVTSEYAVETREVLPDTITCFFMALFPSFKFPSDAVLTHLYFHVPTATSYCHGNQIWMSVDCGNMFSLSSQLISTSGLMHNMYSNLDLDTALGVTDDNGAYYTKAGVNRFAYIGPVDDSLPYIFHVDHLGFTRHVQIGSAGENFSTTDFDPQSRLYAIDNIVKLSHPLALRFVTNEKINLYEYDVGLTSEFSDMHIGQQLTLQNGGSALINNVLKLKFAKPHWVSYITAYINTPLSPESFTTSPAQQYDITVTNLDSDAETVTLTLSDSGSPIGGTGWKSSDVHKTVTIRYLGGSYLIISYTDTSNVVAVSTVASPKSASAPGGKWFMFNFGEFESQMNWYLEEAPCQHSWYPDSTTKTQFDLDSGDRLTLEQRAFSTGDASTQPYSHLIYLRMSNPFFYHPEFTETINHQDINLLKVEMQDEMFSQAMTVVTFQMVDASLKCPIVTKVFRVYSGCPERKVLQFHYPHEISIQEFLYGNPLDNNNRSLIQELVPNYRPPSHIGIDIPLTDNIYNADPSVPRPNDYFKISKESGNLKQCAGASNRAMCTCTDEMKFSDDVKYSDCHQRVYRLLFPGKLTLNFTVNQPGKQTYVLEEQYIIHISEQNNRKDYTTSSKASSMLKFAKASKDLGDTSKLLTPGGTALITMFASGLYHFKVTLMDGFTYCPLETQFMVFVDSPPLAFPLVYVLIASVSMCVGISIFMSYIWYLSKHHHFRIRKVGSQCQPFHS</sequence>
<dbReference type="GO" id="GO:0036128">
    <property type="term" value="C:CatSper complex"/>
    <property type="evidence" value="ECO:0007669"/>
    <property type="project" value="InterPro"/>
</dbReference>
<gene>
    <name evidence="6" type="ORF">OFUS_LOCUS9168</name>
</gene>
<dbReference type="Pfam" id="PF21541">
    <property type="entry name" value="CATSPERB_1st"/>
    <property type="match status" value="1"/>
</dbReference>
<comment type="caution">
    <text evidence="6">The sequence shown here is derived from an EMBL/GenBank/DDBJ whole genome shotgun (WGS) entry which is preliminary data.</text>
</comment>
<accession>A0A8S4NQZ8</accession>
<dbReference type="PANTHER" id="PTHR14705:SF0">
    <property type="entry name" value="CATION CHANNEL SPERM-ASSOCIATED AUXILIARY SUBUNIT BETA"/>
    <property type="match status" value="1"/>
</dbReference>
<keyword evidence="7" id="KW-1185">Reference proteome</keyword>
<evidence type="ECO:0000259" key="4">
    <source>
        <dbReference type="Pfam" id="PF21548"/>
    </source>
</evidence>
<feature type="domain" description="Cation channel sperm-associated auxiliary subunit beta N-terminal" evidence="3">
    <location>
        <begin position="89"/>
        <end position="193"/>
    </location>
</feature>
<dbReference type="EMBL" id="CAIIXF020000005">
    <property type="protein sequence ID" value="CAH1782757.1"/>
    <property type="molecule type" value="Genomic_DNA"/>
</dbReference>
<dbReference type="InterPro" id="IPR053903">
    <property type="entry name" value="CATSPERB_head"/>
</dbReference>
<dbReference type="InterPro" id="IPR028748">
    <property type="entry name" value="CATSPERB"/>
</dbReference>
<evidence type="ECO:0000313" key="6">
    <source>
        <dbReference type="EMBL" id="CAH1782757.1"/>
    </source>
</evidence>
<protein>
    <recommendedName>
        <fullName evidence="8">Cation channel sperm-associated protein subunit beta</fullName>
    </recommendedName>
</protein>
<feature type="domain" description="Cation channel sperm-associated protein subunit beta C-terminal" evidence="2">
    <location>
        <begin position="875"/>
        <end position="1130"/>
    </location>
</feature>
<reference evidence="6" key="1">
    <citation type="submission" date="2022-03" db="EMBL/GenBank/DDBJ databases">
        <authorList>
            <person name="Martin C."/>
        </authorList>
    </citation>
    <scope>NUCLEOTIDE SEQUENCE</scope>
</reference>
<dbReference type="PANTHER" id="PTHR14705">
    <property type="entry name" value="CATION CHANNEL SPERM-ASSOCIATED PROTEIN SUBUNIT BETA"/>
    <property type="match status" value="1"/>
</dbReference>
<evidence type="ECO:0000313" key="7">
    <source>
        <dbReference type="Proteomes" id="UP000749559"/>
    </source>
</evidence>
<feature type="domain" description="Cation channel sperm-associated auxiliary subunit beta 2nd" evidence="4">
    <location>
        <begin position="220"/>
        <end position="553"/>
    </location>
</feature>
<dbReference type="Pfam" id="PF22830">
    <property type="entry name" value="CATSPERB_head"/>
    <property type="match status" value="1"/>
</dbReference>
<dbReference type="InterPro" id="IPR048789">
    <property type="entry name" value="CATSPERB_C"/>
</dbReference>
<keyword evidence="1" id="KW-0812">Transmembrane</keyword>
<keyword evidence="1" id="KW-1133">Transmembrane helix</keyword>
<dbReference type="GO" id="GO:0005929">
    <property type="term" value="C:cilium"/>
    <property type="evidence" value="ECO:0007669"/>
    <property type="project" value="TreeGrafter"/>
</dbReference>
<evidence type="ECO:0000259" key="3">
    <source>
        <dbReference type="Pfam" id="PF21541"/>
    </source>
</evidence>
<dbReference type="AlphaFoldDB" id="A0A8S4NQZ8"/>
<proteinExistence type="predicted"/>
<evidence type="ECO:0000256" key="1">
    <source>
        <dbReference type="SAM" id="Phobius"/>
    </source>
</evidence>
<dbReference type="Proteomes" id="UP000749559">
    <property type="component" value="Unassembled WGS sequence"/>
</dbReference>
<evidence type="ECO:0008006" key="8">
    <source>
        <dbReference type="Google" id="ProtNLM"/>
    </source>
</evidence>
<dbReference type="Pfam" id="PF21548">
    <property type="entry name" value="CATSPERB_2nd"/>
    <property type="match status" value="1"/>
</dbReference>
<dbReference type="Pfam" id="PF15149">
    <property type="entry name" value="CATSPERB_C"/>
    <property type="match status" value="1"/>
</dbReference>
<organism evidence="6 7">
    <name type="scientific">Owenia fusiformis</name>
    <name type="common">Polychaete worm</name>
    <dbReference type="NCBI Taxonomy" id="6347"/>
    <lineage>
        <taxon>Eukaryota</taxon>
        <taxon>Metazoa</taxon>
        <taxon>Spiralia</taxon>
        <taxon>Lophotrochozoa</taxon>
        <taxon>Annelida</taxon>
        <taxon>Polychaeta</taxon>
        <taxon>Sedentaria</taxon>
        <taxon>Canalipalpata</taxon>
        <taxon>Sabellida</taxon>
        <taxon>Oweniida</taxon>
        <taxon>Oweniidae</taxon>
        <taxon>Owenia</taxon>
    </lineage>
</organism>
<dbReference type="InterPro" id="IPR048788">
    <property type="entry name" value="CATSPERB_2nd"/>
</dbReference>
<evidence type="ECO:0000259" key="5">
    <source>
        <dbReference type="Pfam" id="PF22830"/>
    </source>
</evidence>
<evidence type="ECO:0000259" key="2">
    <source>
        <dbReference type="Pfam" id="PF15149"/>
    </source>
</evidence>
<dbReference type="OrthoDB" id="2159869at2759"/>
<name>A0A8S4NQZ8_OWEFU</name>